<accession>A0A3N4HGH4</accession>
<sequence length="556" mass="60053">MAYLFGSEFPDDVNCDLPEHEPCRKCGLKMSKHLGVTTCIHVQADASEPMKGMIPPQKQTYGKFVLAVARGELGITFESFLDRFGTKGPVVGWVRTVGNDEATVKDLLLCGHGVYGKIRWISESFDYALGKKNFTFSVEWRVHKNACIHEGRLGTDIAPRIVALPVGQRPTPIDNDSAIGEPESSSSTDGNGDIGGNGEETPGQTFHDSFNNNPGNAAPSVTGHGSKDNAGSGGNTGDKNPTQEKDVTVGKSSGAALKGDRDESSQDKVAAAFGETTVENSSTSVASASTSPEEISDQQQAERNAATMKWLEQFVDFVPRDEYEASLSQIASNATTTATDRVLNHMAVRNAKTVEDTQPAGGDTFQPLIGSSPDRLADQVRLELQVRLATEAAEAAARTPGRKSELARKLFAEQPIDPEDSDAIFSSSQNRVASPPSSPPARPSRSHQAQVADSSPLVEKNLKRRASFIHPQDMLAEMDADKTKKKLCTAASNNAALELRKRMAREEEERATRWESEQRKLALINNELREIADGLAAVDAQVDTVMAHAGYEEIDE</sequence>
<dbReference type="AlphaFoldDB" id="A0A3N4HGH4"/>
<keyword evidence="3" id="KW-1185">Reference proteome</keyword>
<feature type="region of interest" description="Disordered" evidence="1">
    <location>
        <begin position="417"/>
        <end position="457"/>
    </location>
</feature>
<dbReference type="EMBL" id="ML119830">
    <property type="protein sequence ID" value="RPA73173.1"/>
    <property type="molecule type" value="Genomic_DNA"/>
</dbReference>
<name>A0A3N4HGH4_ASCIM</name>
<evidence type="ECO:0000256" key="1">
    <source>
        <dbReference type="SAM" id="MobiDB-lite"/>
    </source>
</evidence>
<evidence type="ECO:0000313" key="2">
    <source>
        <dbReference type="EMBL" id="RPA73173.1"/>
    </source>
</evidence>
<feature type="region of interest" description="Disordered" evidence="1">
    <location>
        <begin position="167"/>
        <end position="303"/>
    </location>
</feature>
<feature type="compositionally biased region" description="Low complexity" evidence="1">
    <location>
        <begin position="275"/>
        <end position="293"/>
    </location>
</feature>
<gene>
    <name evidence="2" type="ORF">BJ508DRAFT_314022</name>
</gene>
<evidence type="ECO:0000313" key="3">
    <source>
        <dbReference type="Proteomes" id="UP000275078"/>
    </source>
</evidence>
<protein>
    <submittedName>
        <fullName evidence="2">Uncharacterized protein</fullName>
    </submittedName>
</protein>
<proteinExistence type="predicted"/>
<reference evidence="2 3" key="1">
    <citation type="journal article" date="2018" name="Nat. Ecol. Evol.">
        <title>Pezizomycetes genomes reveal the molecular basis of ectomycorrhizal truffle lifestyle.</title>
        <authorList>
            <person name="Murat C."/>
            <person name="Payen T."/>
            <person name="Noel B."/>
            <person name="Kuo A."/>
            <person name="Morin E."/>
            <person name="Chen J."/>
            <person name="Kohler A."/>
            <person name="Krizsan K."/>
            <person name="Balestrini R."/>
            <person name="Da Silva C."/>
            <person name="Montanini B."/>
            <person name="Hainaut M."/>
            <person name="Levati E."/>
            <person name="Barry K.W."/>
            <person name="Belfiori B."/>
            <person name="Cichocki N."/>
            <person name="Clum A."/>
            <person name="Dockter R.B."/>
            <person name="Fauchery L."/>
            <person name="Guy J."/>
            <person name="Iotti M."/>
            <person name="Le Tacon F."/>
            <person name="Lindquist E.A."/>
            <person name="Lipzen A."/>
            <person name="Malagnac F."/>
            <person name="Mello A."/>
            <person name="Molinier V."/>
            <person name="Miyauchi S."/>
            <person name="Poulain J."/>
            <person name="Riccioni C."/>
            <person name="Rubini A."/>
            <person name="Sitrit Y."/>
            <person name="Splivallo R."/>
            <person name="Traeger S."/>
            <person name="Wang M."/>
            <person name="Zifcakova L."/>
            <person name="Wipf D."/>
            <person name="Zambonelli A."/>
            <person name="Paolocci F."/>
            <person name="Nowrousian M."/>
            <person name="Ottonello S."/>
            <person name="Baldrian P."/>
            <person name="Spatafora J.W."/>
            <person name="Henrissat B."/>
            <person name="Nagy L.G."/>
            <person name="Aury J.M."/>
            <person name="Wincker P."/>
            <person name="Grigoriev I.V."/>
            <person name="Bonfante P."/>
            <person name="Martin F.M."/>
        </authorList>
    </citation>
    <scope>NUCLEOTIDE SEQUENCE [LARGE SCALE GENOMIC DNA]</scope>
    <source>
        <strain evidence="2 3">RN42</strain>
    </source>
</reference>
<organism evidence="2 3">
    <name type="scientific">Ascobolus immersus RN42</name>
    <dbReference type="NCBI Taxonomy" id="1160509"/>
    <lineage>
        <taxon>Eukaryota</taxon>
        <taxon>Fungi</taxon>
        <taxon>Dikarya</taxon>
        <taxon>Ascomycota</taxon>
        <taxon>Pezizomycotina</taxon>
        <taxon>Pezizomycetes</taxon>
        <taxon>Pezizales</taxon>
        <taxon>Ascobolaceae</taxon>
        <taxon>Ascobolus</taxon>
    </lineage>
</organism>
<feature type="compositionally biased region" description="Polar residues" evidence="1">
    <location>
        <begin position="202"/>
        <end position="215"/>
    </location>
</feature>
<dbReference type="Proteomes" id="UP000275078">
    <property type="component" value="Unassembled WGS sequence"/>
</dbReference>